<keyword evidence="3" id="KW-1185">Reference proteome</keyword>
<proteinExistence type="predicted"/>
<sequence length="80" mass="9007">MTRTAPELAPPPQTSTPNQREDVRPTTTDLTYNRPTHSADKQWNRVSNLKPSGPELETLPLGQIPLKGHLKYGDENLPYE</sequence>
<evidence type="ECO:0000256" key="1">
    <source>
        <dbReference type="SAM" id="MobiDB-lite"/>
    </source>
</evidence>
<protein>
    <submittedName>
        <fullName evidence="2">Uncharacterized protein</fullName>
    </submittedName>
</protein>
<evidence type="ECO:0000313" key="2">
    <source>
        <dbReference type="EMBL" id="GBM58522.1"/>
    </source>
</evidence>
<accession>A0A4Y2GWY8</accession>
<reference evidence="2 3" key="1">
    <citation type="journal article" date="2019" name="Sci. Rep.">
        <title>Orb-weaving spider Araneus ventricosus genome elucidates the spidroin gene catalogue.</title>
        <authorList>
            <person name="Kono N."/>
            <person name="Nakamura H."/>
            <person name="Ohtoshi R."/>
            <person name="Moran D.A.P."/>
            <person name="Shinohara A."/>
            <person name="Yoshida Y."/>
            <person name="Fujiwara M."/>
            <person name="Mori M."/>
            <person name="Tomita M."/>
            <person name="Arakawa K."/>
        </authorList>
    </citation>
    <scope>NUCLEOTIDE SEQUENCE [LARGE SCALE GENOMIC DNA]</scope>
</reference>
<name>A0A4Y2GWY8_ARAVE</name>
<dbReference type="EMBL" id="BGPR01001638">
    <property type="protein sequence ID" value="GBM58522.1"/>
    <property type="molecule type" value="Genomic_DNA"/>
</dbReference>
<evidence type="ECO:0000313" key="3">
    <source>
        <dbReference type="Proteomes" id="UP000499080"/>
    </source>
</evidence>
<comment type="caution">
    <text evidence="2">The sequence shown here is derived from an EMBL/GenBank/DDBJ whole genome shotgun (WGS) entry which is preliminary data.</text>
</comment>
<feature type="compositionally biased region" description="Polar residues" evidence="1">
    <location>
        <begin position="25"/>
        <end position="36"/>
    </location>
</feature>
<dbReference type="Proteomes" id="UP000499080">
    <property type="component" value="Unassembled WGS sequence"/>
</dbReference>
<feature type="region of interest" description="Disordered" evidence="1">
    <location>
        <begin position="1"/>
        <end position="60"/>
    </location>
</feature>
<dbReference type="AlphaFoldDB" id="A0A4Y2GWY8"/>
<organism evidence="2 3">
    <name type="scientific">Araneus ventricosus</name>
    <name type="common">Orbweaver spider</name>
    <name type="synonym">Epeira ventricosa</name>
    <dbReference type="NCBI Taxonomy" id="182803"/>
    <lineage>
        <taxon>Eukaryota</taxon>
        <taxon>Metazoa</taxon>
        <taxon>Ecdysozoa</taxon>
        <taxon>Arthropoda</taxon>
        <taxon>Chelicerata</taxon>
        <taxon>Arachnida</taxon>
        <taxon>Araneae</taxon>
        <taxon>Araneomorphae</taxon>
        <taxon>Entelegynae</taxon>
        <taxon>Araneoidea</taxon>
        <taxon>Araneidae</taxon>
        <taxon>Araneus</taxon>
    </lineage>
</organism>
<gene>
    <name evidence="2" type="ORF">AVEN_268600_1</name>
</gene>